<evidence type="ECO:0000313" key="7">
    <source>
        <dbReference type="EMBL" id="TVT41650.1"/>
    </source>
</evidence>
<feature type="signal peptide" evidence="6">
    <location>
        <begin position="1"/>
        <end position="26"/>
    </location>
</feature>
<comment type="caution">
    <text evidence="7">The sequence shown here is derived from an EMBL/GenBank/DDBJ whole genome shotgun (WGS) entry which is preliminary data.</text>
</comment>
<dbReference type="CDD" id="cd00454">
    <property type="entry name" value="TrHb1_N"/>
    <property type="match status" value="1"/>
</dbReference>
<dbReference type="Proteomes" id="UP000317624">
    <property type="component" value="Unassembled WGS sequence"/>
</dbReference>
<gene>
    <name evidence="7" type="ORF">FNT36_09465</name>
</gene>
<keyword evidence="2 5" id="KW-0349">Heme</keyword>
<dbReference type="InterPro" id="IPR009050">
    <property type="entry name" value="Globin-like_sf"/>
</dbReference>
<dbReference type="GO" id="GO:0019825">
    <property type="term" value="F:oxygen binding"/>
    <property type="evidence" value="ECO:0007669"/>
    <property type="project" value="InterPro"/>
</dbReference>
<feature type="chain" id="PRO_5035143911" evidence="6">
    <location>
        <begin position="27"/>
        <end position="164"/>
    </location>
</feature>
<dbReference type="EMBL" id="VMRJ01000002">
    <property type="protein sequence ID" value="TVT41650.1"/>
    <property type="molecule type" value="Genomic_DNA"/>
</dbReference>
<evidence type="ECO:0000256" key="4">
    <source>
        <dbReference type="ARBA" id="ARBA00023004"/>
    </source>
</evidence>
<evidence type="ECO:0000256" key="6">
    <source>
        <dbReference type="SAM" id="SignalP"/>
    </source>
</evidence>
<dbReference type="Pfam" id="PF01152">
    <property type="entry name" value="Bac_globin"/>
    <property type="match status" value="1"/>
</dbReference>
<proteinExistence type="predicted"/>
<accession>A0A558BYP9</accession>
<dbReference type="InterPro" id="IPR012292">
    <property type="entry name" value="Globin/Proto"/>
</dbReference>
<dbReference type="PROSITE" id="PS51257">
    <property type="entry name" value="PROKAR_LIPOPROTEIN"/>
    <property type="match status" value="1"/>
</dbReference>
<evidence type="ECO:0000256" key="1">
    <source>
        <dbReference type="ARBA" id="ARBA00022448"/>
    </source>
</evidence>
<keyword evidence="6" id="KW-0732">Signal</keyword>
<dbReference type="RefSeq" id="WP_144846769.1">
    <property type="nucleotide sequence ID" value="NZ_VMRJ01000002.1"/>
</dbReference>
<sequence length="164" mass="17197">MLTSTRKFSLALLLATSLLGTLGACKKNAEAPVAATSLYERLGGLPAVTAVVDQFIANVVAETMTSNSKLKRTFDPLVQSGNSYRVASLRNHLIDQIGQATGGPLVYKGLSMPAAHKGMNISEVEFNALVAELGKAMTSKGVPANQQTEVVNILAPLKSSIVAQ</sequence>
<feature type="binding site" description="distal binding residue" evidence="5">
    <location>
        <position position="92"/>
    </location>
    <ligand>
        <name>heme</name>
        <dbReference type="ChEBI" id="CHEBI:30413"/>
    </ligand>
    <ligandPart>
        <name>Fe</name>
        <dbReference type="ChEBI" id="CHEBI:18248"/>
    </ligandPart>
</feature>
<keyword evidence="3 5" id="KW-0479">Metal-binding</keyword>
<reference evidence="7 8" key="1">
    <citation type="submission" date="2019-07" db="EMBL/GenBank/DDBJ databases">
        <title>Hymenobacter sp. straun FUR1 Genome sequencing and assembly.</title>
        <authorList>
            <person name="Chhetri G."/>
        </authorList>
    </citation>
    <scope>NUCLEOTIDE SEQUENCE [LARGE SCALE GENOMIC DNA]</scope>
    <source>
        <strain evidence="7 8">Fur1</strain>
    </source>
</reference>
<dbReference type="AlphaFoldDB" id="A0A558BYP9"/>
<dbReference type="OrthoDB" id="9798157at2"/>
<keyword evidence="1" id="KW-0813">Transport</keyword>
<organism evidence="7 8">
    <name type="scientific">Hymenobacter setariae</name>
    <dbReference type="NCBI Taxonomy" id="2594794"/>
    <lineage>
        <taxon>Bacteria</taxon>
        <taxon>Pseudomonadati</taxon>
        <taxon>Bacteroidota</taxon>
        <taxon>Cytophagia</taxon>
        <taxon>Cytophagales</taxon>
        <taxon>Hymenobacteraceae</taxon>
        <taxon>Hymenobacter</taxon>
    </lineage>
</organism>
<feature type="binding site" description="distal binding residue" evidence="5">
    <location>
        <position position="116"/>
    </location>
    <ligand>
        <name>heme</name>
        <dbReference type="ChEBI" id="CHEBI:30413"/>
    </ligand>
    <ligandPart>
        <name>Fe</name>
        <dbReference type="ChEBI" id="CHEBI:18248"/>
    </ligandPart>
</feature>
<dbReference type="GO" id="GO:0020037">
    <property type="term" value="F:heme binding"/>
    <property type="evidence" value="ECO:0007669"/>
    <property type="project" value="InterPro"/>
</dbReference>
<keyword evidence="4 5" id="KW-0408">Iron</keyword>
<evidence type="ECO:0000256" key="5">
    <source>
        <dbReference type="PIRSR" id="PIRSR601486-1"/>
    </source>
</evidence>
<dbReference type="SUPFAM" id="SSF46458">
    <property type="entry name" value="Globin-like"/>
    <property type="match status" value="1"/>
</dbReference>
<evidence type="ECO:0000313" key="8">
    <source>
        <dbReference type="Proteomes" id="UP000317624"/>
    </source>
</evidence>
<dbReference type="GO" id="GO:0046872">
    <property type="term" value="F:metal ion binding"/>
    <property type="evidence" value="ECO:0007669"/>
    <property type="project" value="UniProtKB-KW"/>
</dbReference>
<dbReference type="Gene3D" id="1.10.490.10">
    <property type="entry name" value="Globins"/>
    <property type="match status" value="1"/>
</dbReference>
<name>A0A558BYP9_9BACT</name>
<evidence type="ECO:0000256" key="2">
    <source>
        <dbReference type="ARBA" id="ARBA00022617"/>
    </source>
</evidence>
<dbReference type="InterPro" id="IPR001486">
    <property type="entry name" value="Hemoglobin_trunc"/>
</dbReference>
<keyword evidence="8" id="KW-1185">Reference proteome</keyword>
<evidence type="ECO:0000256" key="3">
    <source>
        <dbReference type="ARBA" id="ARBA00022723"/>
    </source>
</evidence>
<protein>
    <submittedName>
        <fullName evidence="7">Group 1 truncated hemoglobin</fullName>
    </submittedName>
</protein>